<protein>
    <submittedName>
        <fullName evidence="1">Uncharacterized protein</fullName>
    </submittedName>
</protein>
<dbReference type="Proteomes" id="UP000537260">
    <property type="component" value="Unassembled WGS sequence"/>
</dbReference>
<comment type="caution">
    <text evidence="1">The sequence shown here is derived from an EMBL/GenBank/DDBJ whole genome shotgun (WGS) entry which is preliminary data.</text>
</comment>
<organism evidence="1 2">
    <name type="scientific">Glaciibacter psychrotolerans</name>
    <dbReference type="NCBI Taxonomy" id="670054"/>
    <lineage>
        <taxon>Bacteria</taxon>
        <taxon>Bacillati</taxon>
        <taxon>Actinomycetota</taxon>
        <taxon>Actinomycetes</taxon>
        <taxon>Micrococcales</taxon>
        <taxon>Microbacteriaceae</taxon>
        <taxon>Glaciibacter</taxon>
    </lineage>
</organism>
<accession>A0A7Z0ECD2</accession>
<sequence length="31" mass="3579">MIIRRYSPTDAHATLDDFTRAVHDVAINDYT</sequence>
<dbReference type="EMBL" id="JACCFM010000001">
    <property type="protein sequence ID" value="NYJ19014.1"/>
    <property type="molecule type" value="Genomic_DNA"/>
</dbReference>
<dbReference type="AlphaFoldDB" id="A0A7Z0ECD2"/>
<keyword evidence="2" id="KW-1185">Reference proteome</keyword>
<name>A0A7Z0ECD2_9MICO</name>
<reference evidence="1 2" key="1">
    <citation type="submission" date="2020-07" db="EMBL/GenBank/DDBJ databases">
        <title>Sequencing the genomes of 1000 actinobacteria strains.</title>
        <authorList>
            <person name="Klenk H.-P."/>
        </authorList>
    </citation>
    <scope>NUCLEOTIDE SEQUENCE [LARGE SCALE GENOMIC DNA]</scope>
    <source>
        <strain evidence="1 2">LI1</strain>
    </source>
</reference>
<proteinExistence type="predicted"/>
<evidence type="ECO:0000313" key="1">
    <source>
        <dbReference type="EMBL" id="NYJ19014.1"/>
    </source>
</evidence>
<gene>
    <name evidence="1" type="ORF">HNR05_000805</name>
</gene>
<evidence type="ECO:0000313" key="2">
    <source>
        <dbReference type="Proteomes" id="UP000537260"/>
    </source>
</evidence>